<dbReference type="OMA" id="PCFLENK"/>
<feature type="region of interest" description="Disordered" evidence="1">
    <location>
        <begin position="1"/>
        <end position="64"/>
    </location>
</feature>
<dbReference type="PANTHER" id="PTHR33670">
    <property type="entry name" value="SPLICING FACTOR, PROLINE- AND GLUTAMINE-RICH-LIKE"/>
    <property type="match status" value="1"/>
</dbReference>
<dbReference type="PANTHER" id="PTHR33670:SF15">
    <property type="entry name" value="OS02G0797600 PROTEIN"/>
    <property type="match status" value="1"/>
</dbReference>
<dbReference type="EMBL" id="CP093347">
    <property type="protein sequence ID" value="WOH01120.1"/>
    <property type="molecule type" value="Genomic_DNA"/>
</dbReference>
<sequence length="163" mass="18282">MATDILHPQNCIRNETLISPPSRSRNSNPNPTRSRRRKRSQSNITENNTGRSHNRTVENRPGSKNLVMGEVKILKRGEKLDDLKLGFPDEEDVILSSTDRIGPDPATVKEQIRGFSDLYAGSQSMLASPPPSAVPFPAFFTKKEGKIDEVTSDLRRLLRLDMI</sequence>
<gene>
    <name evidence="2" type="ORF">DCAR_0520501</name>
</gene>
<proteinExistence type="predicted"/>
<feature type="compositionally biased region" description="Low complexity" evidence="1">
    <location>
        <begin position="19"/>
        <end position="32"/>
    </location>
</feature>
<dbReference type="OrthoDB" id="1935097at2759"/>
<protein>
    <submittedName>
        <fullName evidence="2">Uncharacterized protein</fullName>
    </submittedName>
</protein>
<reference evidence="2" key="2">
    <citation type="submission" date="2022-03" db="EMBL/GenBank/DDBJ databases">
        <title>Draft title - Genomic analysis of global carrot germplasm unveils the trajectory of domestication and the origin of high carotenoid orange carrot.</title>
        <authorList>
            <person name="Iorizzo M."/>
            <person name="Ellison S."/>
            <person name="Senalik D."/>
            <person name="Macko-Podgorni A."/>
            <person name="Grzebelus D."/>
            <person name="Bostan H."/>
            <person name="Rolling W."/>
            <person name="Curaba J."/>
            <person name="Simon P."/>
        </authorList>
    </citation>
    <scope>NUCLEOTIDE SEQUENCE</scope>
    <source>
        <tissue evidence="2">Leaf</tissue>
    </source>
</reference>
<dbReference type="AlphaFoldDB" id="A0A164YKI5"/>
<accession>A0A164YKI5</accession>
<organism evidence="2 3">
    <name type="scientific">Daucus carota subsp. sativus</name>
    <name type="common">Carrot</name>
    <dbReference type="NCBI Taxonomy" id="79200"/>
    <lineage>
        <taxon>Eukaryota</taxon>
        <taxon>Viridiplantae</taxon>
        <taxon>Streptophyta</taxon>
        <taxon>Embryophyta</taxon>
        <taxon>Tracheophyta</taxon>
        <taxon>Spermatophyta</taxon>
        <taxon>Magnoliopsida</taxon>
        <taxon>eudicotyledons</taxon>
        <taxon>Gunneridae</taxon>
        <taxon>Pentapetalae</taxon>
        <taxon>asterids</taxon>
        <taxon>campanulids</taxon>
        <taxon>Apiales</taxon>
        <taxon>Apiaceae</taxon>
        <taxon>Apioideae</taxon>
        <taxon>Scandiceae</taxon>
        <taxon>Daucinae</taxon>
        <taxon>Daucus</taxon>
        <taxon>Daucus sect. Daucus</taxon>
    </lineage>
</organism>
<keyword evidence="3" id="KW-1185">Reference proteome</keyword>
<dbReference type="Gramene" id="KZM94653">
    <property type="protein sequence ID" value="KZM94653"/>
    <property type="gene ID" value="DCAR_017895"/>
</dbReference>
<name>A0A164YKI5_DAUCS</name>
<evidence type="ECO:0000256" key="1">
    <source>
        <dbReference type="SAM" id="MobiDB-lite"/>
    </source>
</evidence>
<reference evidence="2" key="1">
    <citation type="journal article" date="2016" name="Nat. Genet.">
        <title>A high-quality carrot genome assembly provides new insights into carotenoid accumulation and asterid genome evolution.</title>
        <authorList>
            <person name="Iorizzo M."/>
            <person name="Ellison S."/>
            <person name="Senalik D."/>
            <person name="Zeng P."/>
            <person name="Satapoomin P."/>
            <person name="Huang J."/>
            <person name="Bowman M."/>
            <person name="Iovene M."/>
            <person name="Sanseverino W."/>
            <person name="Cavagnaro P."/>
            <person name="Yildiz M."/>
            <person name="Macko-Podgorni A."/>
            <person name="Moranska E."/>
            <person name="Grzebelus E."/>
            <person name="Grzebelus D."/>
            <person name="Ashrafi H."/>
            <person name="Zheng Z."/>
            <person name="Cheng S."/>
            <person name="Spooner D."/>
            <person name="Van Deynze A."/>
            <person name="Simon P."/>
        </authorList>
    </citation>
    <scope>NUCLEOTIDE SEQUENCE</scope>
    <source>
        <tissue evidence="2">Leaf</tissue>
    </source>
</reference>
<evidence type="ECO:0000313" key="3">
    <source>
        <dbReference type="Proteomes" id="UP000077755"/>
    </source>
</evidence>
<evidence type="ECO:0000313" key="2">
    <source>
        <dbReference type="EMBL" id="WOH01120.1"/>
    </source>
</evidence>
<dbReference type="Proteomes" id="UP000077755">
    <property type="component" value="Chromosome 5"/>
</dbReference>